<evidence type="ECO:0000313" key="4">
    <source>
        <dbReference type="Proteomes" id="UP000255082"/>
    </source>
</evidence>
<name>A0A378X2Z3_9NOCA</name>
<protein>
    <recommendedName>
        <fullName evidence="2">Acyl-CoA thioesterase-like N-terminal HotDog domain-containing protein</fullName>
    </recommendedName>
</protein>
<accession>A0A378X2Z3</accession>
<evidence type="ECO:0000259" key="2">
    <source>
        <dbReference type="Pfam" id="PF13622"/>
    </source>
</evidence>
<dbReference type="InterPro" id="IPR042171">
    <property type="entry name" value="Acyl-CoA_hotdog"/>
</dbReference>
<dbReference type="OrthoDB" id="4968093at2"/>
<dbReference type="SUPFAM" id="SSF54637">
    <property type="entry name" value="Thioesterase/thiol ester dehydrase-isomerase"/>
    <property type="match status" value="1"/>
</dbReference>
<feature type="region of interest" description="Disordered" evidence="1">
    <location>
        <begin position="1"/>
        <end position="21"/>
    </location>
</feature>
<dbReference type="Pfam" id="PF13622">
    <property type="entry name" value="4HBT_3"/>
    <property type="match status" value="1"/>
</dbReference>
<dbReference type="RefSeq" id="WP_062962610.1">
    <property type="nucleotide sequence ID" value="NZ_JAJFOE010000001.1"/>
</dbReference>
<dbReference type="AlphaFoldDB" id="A0A378X2Z3"/>
<sequence>MRVRARRSRAGAPISSVPGPALQPVRWTLDLFRAVRMRPTATSATVVREGPRLCLVDAVLRQDGQPAARASALYLRASEAPPA</sequence>
<proteinExistence type="predicted"/>
<dbReference type="InterPro" id="IPR049449">
    <property type="entry name" value="TesB_ACOT8-like_N"/>
</dbReference>
<gene>
    <name evidence="3" type="ORF">NCTC13184_05436</name>
</gene>
<evidence type="ECO:0000313" key="3">
    <source>
        <dbReference type="EMBL" id="SUA46903.1"/>
    </source>
</evidence>
<dbReference type="EMBL" id="UGRU01000001">
    <property type="protein sequence ID" value="SUA46903.1"/>
    <property type="molecule type" value="Genomic_DNA"/>
</dbReference>
<dbReference type="Proteomes" id="UP000255082">
    <property type="component" value="Unassembled WGS sequence"/>
</dbReference>
<dbReference type="Gene3D" id="2.40.160.210">
    <property type="entry name" value="Acyl-CoA thioesterase, double hotdog domain"/>
    <property type="match status" value="1"/>
</dbReference>
<organism evidence="3 4">
    <name type="scientific">Nocardia africana</name>
    <dbReference type="NCBI Taxonomy" id="134964"/>
    <lineage>
        <taxon>Bacteria</taxon>
        <taxon>Bacillati</taxon>
        <taxon>Actinomycetota</taxon>
        <taxon>Actinomycetes</taxon>
        <taxon>Mycobacteriales</taxon>
        <taxon>Nocardiaceae</taxon>
        <taxon>Nocardia</taxon>
    </lineage>
</organism>
<feature type="domain" description="Acyl-CoA thioesterase-like N-terminal HotDog" evidence="2">
    <location>
        <begin position="18"/>
        <end position="74"/>
    </location>
</feature>
<dbReference type="InterPro" id="IPR029069">
    <property type="entry name" value="HotDog_dom_sf"/>
</dbReference>
<reference evidence="3 4" key="1">
    <citation type="submission" date="2018-06" db="EMBL/GenBank/DDBJ databases">
        <authorList>
            <consortium name="Pathogen Informatics"/>
            <person name="Doyle S."/>
        </authorList>
    </citation>
    <scope>NUCLEOTIDE SEQUENCE [LARGE SCALE GENOMIC DNA]</scope>
    <source>
        <strain evidence="3 4">NCTC13184</strain>
    </source>
</reference>
<evidence type="ECO:0000256" key="1">
    <source>
        <dbReference type="SAM" id="MobiDB-lite"/>
    </source>
</evidence>